<evidence type="ECO:0000256" key="4">
    <source>
        <dbReference type="ARBA" id="ARBA00022840"/>
    </source>
</evidence>
<evidence type="ECO:0000259" key="8">
    <source>
        <dbReference type="PROSITE" id="PS50067"/>
    </source>
</evidence>
<reference evidence="10" key="1">
    <citation type="journal article" date="2013" name="Science">
        <title>Comparative analysis of bat genomes provides insight into the evolution of flight and immunity.</title>
        <authorList>
            <person name="Zhang G."/>
            <person name="Cowled C."/>
            <person name="Shi Z."/>
            <person name="Huang Z."/>
            <person name="Bishop-Lilly K.A."/>
            <person name="Fang X."/>
            <person name="Wynne J.W."/>
            <person name="Xiong Z."/>
            <person name="Baker M.L."/>
            <person name="Zhao W."/>
            <person name="Tachedjian M."/>
            <person name="Zhu Y."/>
            <person name="Zhou P."/>
            <person name="Jiang X."/>
            <person name="Ng J."/>
            <person name="Yang L."/>
            <person name="Wu L."/>
            <person name="Xiao J."/>
            <person name="Feng Y."/>
            <person name="Chen Y."/>
            <person name="Sun X."/>
            <person name="Zhang Y."/>
            <person name="Marsh G.A."/>
            <person name="Crameri G."/>
            <person name="Broder C.C."/>
            <person name="Frey K.G."/>
            <person name="Wang L.F."/>
            <person name="Wang J."/>
        </authorList>
    </citation>
    <scope>NUCLEOTIDE SEQUENCE [LARGE SCALE GENOMIC DNA]</scope>
</reference>
<sequence>MQVIKKPGRESGKTQTQALAQATKQGQEHGELARSCGCRQPRCMATGARSDNRQGCFPPEQAVCPFVLSPHLARASLVNTLQAECPKGASPEFCVSCAFFPTNNPAPMSVYGQGGAQPSRAAGNRKAAQKLNLSSKKKKHRPSTSSVAEPPLFATSFSGILQTSPPPAPPCLLRAVNKVKDAPGLGKVKVMLRICSTLARDTSESSSFLKVDPRKKQITLYDPLTCGGPNAFPKRGNQVPPKMFAFDAVFPQDASQAEVCAGTVAEVIQSVVNGADGCVFCFGHAKLGKSYTMIGKDDSMQNLGIIPCAISWLFKLINERKEKTGARFSVRISAVEVWGKEENLRDLLSEVATGSLQDGQSPGVYLCEDPICGTQLQNQSELRAPTAEKAAFFLDAAIASRRGNQQDCDEDDHRNSHMLFTLHIYQYRMEKSGKGGRLKSHRTLWPGLEFQSLGLAFMALHWLLPRNLETLALTHGAPGARGGVLSADQISLDDQQ</sequence>
<dbReference type="InterPro" id="IPR027640">
    <property type="entry name" value="Kinesin-like_fam"/>
</dbReference>
<evidence type="ECO:0000256" key="6">
    <source>
        <dbReference type="PROSITE-ProRule" id="PRU00283"/>
    </source>
</evidence>
<keyword evidence="2" id="KW-0963">Cytoplasm</keyword>
<gene>
    <name evidence="9" type="ORF">PAL_GLEAN10006214</name>
</gene>
<dbReference type="AlphaFoldDB" id="L5KJB4"/>
<comment type="similarity">
    <text evidence="6">Belongs to the TRAFAC class myosin-kinesin ATPase superfamily. Kinesin family.</text>
</comment>
<feature type="region of interest" description="Disordered" evidence="7">
    <location>
        <begin position="1"/>
        <end position="32"/>
    </location>
</feature>
<dbReference type="GO" id="GO:0005856">
    <property type="term" value="C:cytoskeleton"/>
    <property type="evidence" value="ECO:0007669"/>
    <property type="project" value="UniProtKB-SubCell"/>
</dbReference>
<dbReference type="STRING" id="9402.L5KJB4"/>
<protein>
    <submittedName>
        <fullName evidence="9">Kinesin-like protein KIF26B</fullName>
    </submittedName>
</protein>
<evidence type="ECO:0000313" key="10">
    <source>
        <dbReference type="Proteomes" id="UP000010552"/>
    </source>
</evidence>
<dbReference type="SMART" id="SM00129">
    <property type="entry name" value="KISc"/>
    <property type="match status" value="1"/>
</dbReference>
<organism evidence="9 10">
    <name type="scientific">Pteropus alecto</name>
    <name type="common">Black flying fox</name>
    <dbReference type="NCBI Taxonomy" id="9402"/>
    <lineage>
        <taxon>Eukaryota</taxon>
        <taxon>Metazoa</taxon>
        <taxon>Chordata</taxon>
        <taxon>Craniata</taxon>
        <taxon>Vertebrata</taxon>
        <taxon>Euteleostomi</taxon>
        <taxon>Mammalia</taxon>
        <taxon>Eutheria</taxon>
        <taxon>Laurasiatheria</taxon>
        <taxon>Chiroptera</taxon>
        <taxon>Yinpterochiroptera</taxon>
        <taxon>Pteropodoidea</taxon>
        <taxon>Pteropodidae</taxon>
        <taxon>Pteropodinae</taxon>
        <taxon>Pteropus</taxon>
    </lineage>
</organism>
<dbReference type="PANTHER" id="PTHR21608:SF8">
    <property type="entry name" value="KINESIN-LIKE PROTEIN KIF26B"/>
    <property type="match status" value="1"/>
</dbReference>
<evidence type="ECO:0000313" key="9">
    <source>
        <dbReference type="EMBL" id="ELK10623.1"/>
    </source>
</evidence>
<dbReference type="Proteomes" id="UP000010552">
    <property type="component" value="Unassembled WGS sequence"/>
</dbReference>
<dbReference type="InterPro" id="IPR001752">
    <property type="entry name" value="Kinesin_motor_dom"/>
</dbReference>
<dbReference type="GO" id="GO:0007018">
    <property type="term" value="P:microtubule-based movement"/>
    <property type="evidence" value="ECO:0007669"/>
    <property type="project" value="InterPro"/>
</dbReference>
<dbReference type="GO" id="GO:0003777">
    <property type="term" value="F:microtubule motor activity"/>
    <property type="evidence" value="ECO:0007669"/>
    <property type="project" value="InterPro"/>
</dbReference>
<evidence type="ECO:0000256" key="5">
    <source>
        <dbReference type="ARBA" id="ARBA00023212"/>
    </source>
</evidence>
<dbReference type="Pfam" id="PF00225">
    <property type="entry name" value="Kinesin"/>
    <property type="match status" value="1"/>
</dbReference>
<evidence type="ECO:0000256" key="3">
    <source>
        <dbReference type="ARBA" id="ARBA00022741"/>
    </source>
</evidence>
<proteinExistence type="inferred from homology"/>
<evidence type="ECO:0000256" key="7">
    <source>
        <dbReference type="SAM" id="MobiDB-lite"/>
    </source>
</evidence>
<dbReference type="GO" id="GO:0005524">
    <property type="term" value="F:ATP binding"/>
    <property type="evidence" value="ECO:0007669"/>
    <property type="project" value="UniProtKB-UniRule"/>
</dbReference>
<dbReference type="InterPro" id="IPR027417">
    <property type="entry name" value="P-loop_NTPase"/>
</dbReference>
<feature type="region of interest" description="Disordered" evidence="7">
    <location>
        <begin position="113"/>
        <end position="148"/>
    </location>
</feature>
<name>L5KJB4_PTEAL</name>
<feature type="domain" description="Kinesin motor" evidence="8">
    <location>
        <begin position="187"/>
        <end position="496"/>
    </location>
</feature>
<accession>L5KJB4</accession>
<dbReference type="InterPro" id="IPR036961">
    <property type="entry name" value="Kinesin_motor_dom_sf"/>
</dbReference>
<dbReference type="InParanoid" id="L5KJB4"/>
<dbReference type="SUPFAM" id="SSF52540">
    <property type="entry name" value="P-loop containing nucleoside triphosphate hydrolases"/>
    <property type="match status" value="1"/>
</dbReference>
<feature type="binding site" evidence="6">
    <location>
        <begin position="283"/>
        <end position="290"/>
    </location>
    <ligand>
        <name>ATP</name>
        <dbReference type="ChEBI" id="CHEBI:30616"/>
    </ligand>
</feature>
<evidence type="ECO:0000256" key="1">
    <source>
        <dbReference type="ARBA" id="ARBA00004245"/>
    </source>
</evidence>
<comment type="subcellular location">
    <subcellularLocation>
        <location evidence="1">Cytoplasm</location>
        <location evidence="1">Cytoskeleton</location>
    </subcellularLocation>
</comment>
<keyword evidence="6" id="KW-0505">Motor protein</keyword>
<evidence type="ECO:0000256" key="2">
    <source>
        <dbReference type="ARBA" id="ARBA00022490"/>
    </source>
</evidence>
<dbReference type="PROSITE" id="PS50067">
    <property type="entry name" value="KINESIN_MOTOR_2"/>
    <property type="match status" value="1"/>
</dbReference>
<keyword evidence="5" id="KW-0206">Cytoskeleton</keyword>
<keyword evidence="4 6" id="KW-0067">ATP-binding</keyword>
<keyword evidence="10" id="KW-1185">Reference proteome</keyword>
<dbReference type="PANTHER" id="PTHR21608">
    <property type="entry name" value="KINESIN-LIKE PROTEIN CG14535"/>
    <property type="match status" value="1"/>
</dbReference>
<keyword evidence="3 6" id="KW-0547">Nucleotide-binding</keyword>
<dbReference type="GO" id="GO:0008017">
    <property type="term" value="F:microtubule binding"/>
    <property type="evidence" value="ECO:0007669"/>
    <property type="project" value="InterPro"/>
</dbReference>
<feature type="compositionally biased region" description="Low complexity" evidence="7">
    <location>
        <begin position="13"/>
        <end position="25"/>
    </location>
</feature>
<dbReference type="EMBL" id="KB030717">
    <property type="protein sequence ID" value="ELK10623.1"/>
    <property type="molecule type" value="Genomic_DNA"/>
</dbReference>
<dbReference type="Gene3D" id="3.40.850.10">
    <property type="entry name" value="Kinesin motor domain"/>
    <property type="match status" value="1"/>
</dbReference>